<dbReference type="EMBL" id="GGFL01010895">
    <property type="protein sequence ID" value="MBW75073.1"/>
    <property type="molecule type" value="Transcribed_RNA"/>
</dbReference>
<evidence type="ECO:0000313" key="1">
    <source>
        <dbReference type="EMBL" id="MBW75073.1"/>
    </source>
</evidence>
<protein>
    <submittedName>
        <fullName evidence="1">Uncharacterized protein</fullName>
    </submittedName>
</protein>
<sequence>MRAEWAIAQGPLTTFSFVLSAALGGSTTSKQRQGFCVVLEGVLAIVRLLLLYGQQSAIRAGLGPRGGQTREARHSICCVRSKLIPLISPGNCCGCGLLGFGSVRSCILYKRGATPKRCSPGWCCPVATTRRKECLATGPGHRLAIKGSAHRYWSSGSETVMRIAG</sequence>
<reference evidence="1" key="1">
    <citation type="submission" date="2018-01" db="EMBL/GenBank/DDBJ databases">
        <title>An insight into the sialome of Amazonian anophelines.</title>
        <authorList>
            <person name="Ribeiro J.M."/>
            <person name="Scarpassa V."/>
            <person name="Calvo E."/>
        </authorList>
    </citation>
    <scope>NUCLEOTIDE SEQUENCE</scope>
</reference>
<name>A0A2M4DBW6_ANODA</name>
<proteinExistence type="predicted"/>
<accession>A0A2M4DBW6</accession>
<dbReference type="AlphaFoldDB" id="A0A2M4DBW6"/>
<organism evidence="1">
    <name type="scientific">Anopheles darlingi</name>
    <name type="common">Mosquito</name>
    <dbReference type="NCBI Taxonomy" id="43151"/>
    <lineage>
        <taxon>Eukaryota</taxon>
        <taxon>Metazoa</taxon>
        <taxon>Ecdysozoa</taxon>
        <taxon>Arthropoda</taxon>
        <taxon>Hexapoda</taxon>
        <taxon>Insecta</taxon>
        <taxon>Pterygota</taxon>
        <taxon>Neoptera</taxon>
        <taxon>Endopterygota</taxon>
        <taxon>Diptera</taxon>
        <taxon>Nematocera</taxon>
        <taxon>Culicoidea</taxon>
        <taxon>Culicidae</taxon>
        <taxon>Anophelinae</taxon>
        <taxon>Anopheles</taxon>
    </lineage>
</organism>